<dbReference type="RefSeq" id="XP_040805774.1">
    <property type="nucleotide sequence ID" value="XM_040943771.1"/>
</dbReference>
<evidence type="ECO:0000313" key="3">
    <source>
        <dbReference type="EMBL" id="RAK81764.1"/>
    </source>
</evidence>
<evidence type="ECO:0000256" key="2">
    <source>
        <dbReference type="SAM" id="Phobius"/>
    </source>
</evidence>
<keyword evidence="2" id="KW-0472">Membrane</keyword>
<feature type="transmembrane region" description="Helical" evidence="2">
    <location>
        <begin position="50"/>
        <end position="70"/>
    </location>
</feature>
<dbReference type="PANTHER" id="PTHR35394">
    <property type="entry name" value="DUF3176 DOMAIN-CONTAINING PROTEIN"/>
    <property type="match status" value="1"/>
</dbReference>
<dbReference type="AlphaFoldDB" id="A0A8G1RZK8"/>
<keyword evidence="4" id="KW-1185">Reference proteome</keyword>
<feature type="compositionally biased region" description="Polar residues" evidence="1">
    <location>
        <begin position="1"/>
        <end position="14"/>
    </location>
</feature>
<feature type="transmembrane region" description="Helical" evidence="2">
    <location>
        <begin position="151"/>
        <end position="170"/>
    </location>
</feature>
<evidence type="ECO:0000256" key="1">
    <source>
        <dbReference type="SAM" id="MobiDB-lite"/>
    </source>
</evidence>
<name>A0A8G1RZK8_9EURO</name>
<feature type="transmembrane region" description="Helical" evidence="2">
    <location>
        <begin position="82"/>
        <end position="104"/>
    </location>
</feature>
<reference evidence="3 4" key="1">
    <citation type="submission" date="2018-02" db="EMBL/GenBank/DDBJ databases">
        <title>The genomes of Aspergillus section Nigri reveals drivers in fungal speciation.</title>
        <authorList>
            <consortium name="DOE Joint Genome Institute"/>
            <person name="Vesth T.C."/>
            <person name="Nybo J."/>
            <person name="Theobald S."/>
            <person name="Brandl J."/>
            <person name="Frisvad J.C."/>
            <person name="Nielsen K.F."/>
            <person name="Lyhne E.K."/>
            <person name="Kogle M.E."/>
            <person name="Kuo A."/>
            <person name="Riley R."/>
            <person name="Clum A."/>
            <person name="Nolan M."/>
            <person name="Lipzen A."/>
            <person name="Salamov A."/>
            <person name="Henrissat B."/>
            <person name="Wiebenga A."/>
            <person name="De vries R.P."/>
            <person name="Grigoriev I.V."/>
            <person name="Mortensen U.H."/>
            <person name="Andersen M.R."/>
            <person name="Baker S.E."/>
        </authorList>
    </citation>
    <scope>NUCLEOTIDE SEQUENCE [LARGE SCALE GENOMIC DNA]</scope>
    <source>
        <strain evidence="3 4">CBS 313.89</strain>
    </source>
</reference>
<accession>A0A8G1RZK8</accession>
<keyword evidence="2" id="KW-1133">Transmembrane helix</keyword>
<protein>
    <submittedName>
        <fullName evidence="3">Uncharacterized protein</fullName>
    </submittedName>
</protein>
<feature type="region of interest" description="Disordered" evidence="1">
    <location>
        <begin position="1"/>
        <end position="34"/>
    </location>
</feature>
<organism evidence="3 4">
    <name type="scientific">Aspergillus fijiensis CBS 313.89</name>
    <dbReference type="NCBI Taxonomy" id="1448319"/>
    <lineage>
        <taxon>Eukaryota</taxon>
        <taxon>Fungi</taxon>
        <taxon>Dikarya</taxon>
        <taxon>Ascomycota</taxon>
        <taxon>Pezizomycotina</taxon>
        <taxon>Eurotiomycetes</taxon>
        <taxon>Eurotiomycetidae</taxon>
        <taxon>Eurotiales</taxon>
        <taxon>Aspergillaceae</taxon>
        <taxon>Aspergillus</taxon>
    </lineage>
</organism>
<dbReference type="InterPro" id="IPR021514">
    <property type="entry name" value="DUF3176"/>
</dbReference>
<dbReference type="Pfam" id="PF11374">
    <property type="entry name" value="DUF3176"/>
    <property type="match status" value="1"/>
</dbReference>
<proteinExistence type="predicted"/>
<feature type="transmembrane region" description="Helical" evidence="2">
    <location>
        <begin position="520"/>
        <end position="542"/>
    </location>
</feature>
<gene>
    <name evidence="3" type="ORF">BO72DRAFT_444273</name>
</gene>
<evidence type="ECO:0000313" key="4">
    <source>
        <dbReference type="Proteomes" id="UP000249789"/>
    </source>
</evidence>
<dbReference type="EMBL" id="KZ824624">
    <property type="protein sequence ID" value="RAK81764.1"/>
    <property type="molecule type" value="Genomic_DNA"/>
</dbReference>
<dbReference type="OrthoDB" id="5376804at2759"/>
<dbReference type="VEuPathDB" id="FungiDB:BO72DRAFT_444273"/>
<dbReference type="Proteomes" id="UP000249789">
    <property type="component" value="Unassembled WGS sequence"/>
</dbReference>
<dbReference type="GeneID" id="63861104"/>
<dbReference type="PANTHER" id="PTHR35394:SF5">
    <property type="entry name" value="DUF3176 DOMAIN-CONTAINING PROTEIN"/>
    <property type="match status" value="1"/>
</dbReference>
<keyword evidence="2" id="KW-0812">Transmembrane</keyword>
<sequence length="604" mass="65746">MTDSSQSDPAQSIPSVKDSDEHQQGRTGPGASQVLKSPRWYDGITWSPEVLAAFVSLSSFSILIVILHHYDGVSATTWPFGALTLNSLVAVLATATRAALLALLSSALSQGKWLWYTGKDKKRRLRDIDVFDQASRGPLGSLGFLWNLRGIHLATFGAIMTILTLPFDIFSQQVLATKTRSVTVHPTSAAGLANIPRAELFTGDTESKVDAALMGPGLSMVSAWYAGLLAFNATEIRPTCPTGNCTWPIVSSLAVCGRCTNVTADVTYTQDYDTAKSMWRNYTLPDGMRLANHLNSDEDVSQMALLQASWANESYPNLKYPSLAQDPQNGYLMLAHFETISLTDPGYGDWTGNQSLATECALWFCVRAYNISMTNGQLTQRIVGEWSQVNPGAAREYTAPGNSTSAADGSDVMLRFTQPPAEFNVPEGTNFVVGGSVANVFSTLASRSFPMQVWGVNADHAKTNQSAALWNYIGRMDAYIGNFAAILTQTLRTSSPTSPFTDTYYLGTAWKDEVYVQVRWAWLAFPATMILGGCVVILATVWRTDRSVVGVWRSNSLALLLTQVSTRVQNAATGAMGVETEDLDLRVGDERVALAEVDGKWHFN</sequence>